<accession>A0ABW2LKY1</accession>
<keyword evidence="3" id="KW-1185">Reference proteome</keyword>
<organism evidence="2 3">
    <name type="scientific">Saccharopolyspora griseoalba</name>
    <dbReference type="NCBI Taxonomy" id="1431848"/>
    <lineage>
        <taxon>Bacteria</taxon>
        <taxon>Bacillati</taxon>
        <taxon>Actinomycetota</taxon>
        <taxon>Actinomycetes</taxon>
        <taxon>Pseudonocardiales</taxon>
        <taxon>Pseudonocardiaceae</taxon>
        <taxon>Saccharopolyspora</taxon>
    </lineage>
</organism>
<evidence type="ECO:0000313" key="2">
    <source>
        <dbReference type="EMBL" id="MFC7343192.1"/>
    </source>
</evidence>
<dbReference type="Proteomes" id="UP001596504">
    <property type="component" value="Unassembled WGS sequence"/>
</dbReference>
<name>A0ABW2LKY1_9PSEU</name>
<feature type="region of interest" description="Disordered" evidence="1">
    <location>
        <begin position="1"/>
        <end position="23"/>
    </location>
</feature>
<comment type="caution">
    <text evidence="2">The sequence shown here is derived from an EMBL/GenBank/DDBJ whole genome shotgun (WGS) entry which is preliminary data.</text>
</comment>
<evidence type="ECO:0000256" key="1">
    <source>
        <dbReference type="SAM" id="MobiDB-lite"/>
    </source>
</evidence>
<evidence type="ECO:0000313" key="3">
    <source>
        <dbReference type="Proteomes" id="UP001596504"/>
    </source>
</evidence>
<dbReference type="EMBL" id="JBHTCJ010000008">
    <property type="protein sequence ID" value="MFC7343192.1"/>
    <property type="molecule type" value="Genomic_DNA"/>
</dbReference>
<reference evidence="3" key="1">
    <citation type="journal article" date="2019" name="Int. J. Syst. Evol. Microbiol.">
        <title>The Global Catalogue of Microorganisms (GCM) 10K type strain sequencing project: providing services to taxonomists for standard genome sequencing and annotation.</title>
        <authorList>
            <consortium name="The Broad Institute Genomics Platform"/>
            <consortium name="The Broad Institute Genome Sequencing Center for Infectious Disease"/>
            <person name="Wu L."/>
            <person name="Ma J."/>
        </authorList>
    </citation>
    <scope>NUCLEOTIDE SEQUENCE [LARGE SCALE GENOMIC DNA]</scope>
    <source>
        <strain evidence="3">WLHS5</strain>
    </source>
</reference>
<proteinExistence type="predicted"/>
<protein>
    <submittedName>
        <fullName evidence="2">Uncharacterized protein</fullName>
    </submittedName>
</protein>
<gene>
    <name evidence="2" type="ORF">ACFQRI_17465</name>
</gene>
<dbReference type="RefSeq" id="WP_380669829.1">
    <property type="nucleotide sequence ID" value="NZ_JBHTCJ010000008.1"/>
</dbReference>
<sequence length="110" mass="12191">MADHSAKQSTNGAGLLDAAADHSPSRAALDQLRAYLVELAGVLDQQEPDLHLPEAQWRLAELNEELAREHPSAPRAQSRWMRLAPVLREVLPDVPTDQLTDLLKQALDVR</sequence>